<dbReference type="Proteomes" id="UP000013783">
    <property type="component" value="Unassembled WGS sequence"/>
</dbReference>
<evidence type="ECO:0000256" key="2">
    <source>
        <dbReference type="ARBA" id="ARBA00004651"/>
    </source>
</evidence>
<dbReference type="EMBL" id="ASWA01000003">
    <property type="protein sequence ID" value="EOT67215.1"/>
    <property type="molecule type" value="Genomic_DNA"/>
</dbReference>
<dbReference type="Pfam" id="PF00358">
    <property type="entry name" value="PTS_EIIA_1"/>
    <property type="match status" value="1"/>
</dbReference>
<dbReference type="GO" id="GO:0016301">
    <property type="term" value="F:kinase activity"/>
    <property type="evidence" value="ECO:0007669"/>
    <property type="project" value="UniProtKB-KW"/>
</dbReference>
<dbReference type="OrthoDB" id="9769191at2"/>
<keyword evidence="5" id="KW-0808">Transferase</keyword>
<name>R2NPD7_9ENTE</name>
<protein>
    <submittedName>
        <fullName evidence="9">PTS system, glucose subfamily, IIA component</fullName>
    </submittedName>
</protein>
<comment type="subcellular location">
    <subcellularLocation>
        <location evidence="2">Cell membrane</location>
        <topology evidence="2">Multi-pass membrane protein</topology>
    </subcellularLocation>
    <subcellularLocation>
        <location evidence="1">Cytoplasm</location>
    </subcellularLocation>
</comment>
<dbReference type="InterPro" id="IPR011055">
    <property type="entry name" value="Dup_hybrid_motif"/>
</dbReference>
<feature type="domain" description="PTS EIIA type-1" evidence="8">
    <location>
        <begin position="25"/>
        <end position="130"/>
    </location>
</feature>
<keyword evidence="7" id="KW-0418">Kinase</keyword>
<dbReference type="AlphaFoldDB" id="R2NPD7"/>
<dbReference type="InterPro" id="IPR050890">
    <property type="entry name" value="PTS_EIIA_component"/>
</dbReference>
<dbReference type="GO" id="GO:0009401">
    <property type="term" value="P:phosphoenolpyruvate-dependent sugar phosphotransferase system"/>
    <property type="evidence" value="ECO:0007669"/>
    <property type="project" value="UniProtKB-KW"/>
</dbReference>
<evidence type="ECO:0000256" key="4">
    <source>
        <dbReference type="ARBA" id="ARBA00022597"/>
    </source>
</evidence>
<evidence type="ECO:0000256" key="1">
    <source>
        <dbReference type="ARBA" id="ARBA00004496"/>
    </source>
</evidence>
<evidence type="ECO:0000256" key="7">
    <source>
        <dbReference type="ARBA" id="ARBA00022777"/>
    </source>
</evidence>
<accession>R2NPD7</accession>
<evidence type="ECO:0000256" key="3">
    <source>
        <dbReference type="ARBA" id="ARBA00022448"/>
    </source>
</evidence>
<dbReference type="eggNOG" id="COG2190">
    <property type="taxonomic scope" value="Bacteria"/>
</dbReference>
<dbReference type="PANTHER" id="PTHR45008">
    <property type="entry name" value="PTS SYSTEM GLUCOSE-SPECIFIC EIIA COMPONENT"/>
    <property type="match status" value="1"/>
</dbReference>
<dbReference type="InterPro" id="IPR001127">
    <property type="entry name" value="PTS_EIIA_1_perm"/>
</dbReference>
<dbReference type="STRING" id="71451.RV07_GL002657"/>
<dbReference type="PATRIC" id="fig|1158601.3.peg.3526"/>
<evidence type="ECO:0000313" key="9">
    <source>
        <dbReference type="EMBL" id="EOH73877.1"/>
    </source>
</evidence>
<dbReference type="PROSITE" id="PS00371">
    <property type="entry name" value="PTS_EIIA_TYPE_1_HIS"/>
    <property type="match status" value="1"/>
</dbReference>
<dbReference type="PROSITE" id="PS51093">
    <property type="entry name" value="PTS_EIIA_TYPE_1"/>
    <property type="match status" value="1"/>
</dbReference>
<dbReference type="SUPFAM" id="SSF51261">
    <property type="entry name" value="Duplicated hybrid motif"/>
    <property type="match status" value="1"/>
</dbReference>
<keyword evidence="6" id="KW-0598">Phosphotransferase system</keyword>
<keyword evidence="4" id="KW-0762">Sugar transport</keyword>
<evidence type="ECO:0000256" key="6">
    <source>
        <dbReference type="ARBA" id="ARBA00022683"/>
    </source>
</evidence>
<keyword evidence="3" id="KW-0813">Transport</keyword>
<proteinExistence type="predicted"/>
<organism evidence="9 11">
    <name type="scientific">Enterococcus malodoratus ATCC 43197</name>
    <dbReference type="NCBI Taxonomy" id="1158601"/>
    <lineage>
        <taxon>Bacteria</taxon>
        <taxon>Bacillati</taxon>
        <taxon>Bacillota</taxon>
        <taxon>Bacilli</taxon>
        <taxon>Lactobacillales</taxon>
        <taxon>Enterococcaceae</taxon>
        <taxon>Enterococcus</taxon>
    </lineage>
</organism>
<evidence type="ECO:0000313" key="10">
    <source>
        <dbReference type="EMBL" id="EOT67215.1"/>
    </source>
</evidence>
<dbReference type="EMBL" id="AJAK01000023">
    <property type="protein sequence ID" value="EOH73877.1"/>
    <property type="molecule type" value="Genomic_DNA"/>
</dbReference>
<reference evidence="10 12" key="2">
    <citation type="submission" date="2013-03" db="EMBL/GenBank/DDBJ databases">
        <title>The Genome Sequence of Enterococcus malodoratus ATCC_43197 (PacBio/Illumina hybrid assembly).</title>
        <authorList>
            <consortium name="The Broad Institute Genomics Platform"/>
            <consortium name="The Broad Institute Genome Sequencing Center for Infectious Disease"/>
            <person name="Earl A."/>
            <person name="Russ C."/>
            <person name="Gilmore M."/>
            <person name="Surin D."/>
            <person name="Walker B."/>
            <person name="Young S."/>
            <person name="Zeng Q."/>
            <person name="Gargeya S."/>
            <person name="Fitzgerald M."/>
            <person name="Haas B."/>
            <person name="Abouelleil A."/>
            <person name="Allen A.W."/>
            <person name="Alvarado L."/>
            <person name="Arachchi H.M."/>
            <person name="Berlin A.M."/>
            <person name="Chapman S.B."/>
            <person name="Gainer-Dewar J."/>
            <person name="Goldberg J."/>
            <person name="Griggs A."/>
            <person name="Gujja S."/>
            <person name="Hansen M."/>
            <person name="Howarth C."/>
            <person name="Imamovic A."/>
            <person name="Ireland A."/>
            <person name="Larimer J."/>
            <person name="McCowan C."/>
            <person name="Murphy C."/>
            <person name="Pearson M."/>
            <person name="Poon T.W."/>
            <person name="Priest M."/>
            <person name="Roberts A."/>
            <person name="Saif S."/>
            <person name="Shea T."/>
            <person name="Sisk P."/>
            <person name="Sykes S."/>
            <person name="Wortman J."/>
            <person name="Nusbaum C."/>
            <person name="Birren B."/>
        </authorList>
    </citation>
    <scope>NUCLEOTIDE SEQUENCE [LARGE SCALE GENOMIC DNA]</scope>
    <source>
        <strain evidence="10 12">ATCC 43197</strain>
    </source>
</reference>
<dbReference type="Gene3D" id="2.70.70.10">
    <property type="entry name" value="Glucose Permease (Domain IIA)"/>
    <property type="match status" value="1"/>
</dbReference>
<evidence type="ECO:0000259" key="8">
    <source>
        <dbReference type="PROSITE" id="PS51093"/>
    </source>
</evidence>
<reference evidence="9 11" key="1">
    <citation type="submission" date="2013-02" db="EMBL/GenBank/DDBJ databases">
        <title>The Genome Sequence of Enterococcus malodoratus ATCC_43197.</title>
        <authorList>
            <consortium name="The Broad Institute Genome Sequencing Platform"/>
            <consortium name="The Broad Institute Genome Sequencing Center for Infectious Disease"/>
            <person name="Earl A.M."/>
            <person name="Gilmore M.S."/>
            <person name="Lebreton F."/>
            <person name="Walker B."/>
            <person name="Young S.K."/>
            <person name="Zeng Q."/>
            <person name="Gargeya S."/>
            <person name="Fitzgerald M."/>
            <person name="Haas B."/>
            <person name="Abouelleil A."/>
            <person name="Alvarado L."/>
            <person name="Arachchi H.M."/>
            <person name="Berlin A.M."/>
            <person name="Chapman S.B."/>
            <person name="Dewar J."/>
            <person name="Goldberg J."/>
            <person name="Griggs A."/>
            <person name="Gujja S."/>
            <person name="Hansen M."/>
            <person name="Howarth C."/>
            <person name="Imamovic A."/>
            <person name="Larimer J."/>
            <person name="McCowan C."/>
            <person name="Murphy C."/>
            <person name="Neiman D."/>
            <person name="Pearson M."/>
            <person name="Priest M."/>
            <person name="Roberts A."/>
            <person name="Saif S."/>
            <person name="Shea T."/>
            <person name="Sisk P."/>
            <person name="Sykes S."/>
            <person name="Wortman J."/>
            <person name="Nusbaum C."/>
            <person name="Birren B."/>
        </authorList>
    </citation>
    <scope>NUCLEOTIDE SEQUENCE [LARGE SCALE GENOMIC DNA]</scope>
    <source>
        <strain evidence="9 11">ATCC 43197</strain>
    </source>
</reference>
<evidence type="ECO:0000313" key="12">
    <source>
        <dbReference type="Proteomes" id="UP000014148"/>
    </source>
</evidence>
<dbReference type="GO" id="GO:0005737">
    <property type="term" value="C:cytoplasm"/>
    <property type="evidence" value="ECO:0007669"/>
    <property type="project" value="UniProtKB-SubCell"/>
</dbReference>
<comment type="caution">
    <text evidence="9">The sequence shown here is derived from an EMBL/GenBank/DDBJ whole genome shotgun (WGS) entry which is preliminary data.</text>
</comment>
<gene>
    <name evidence="10" type="ORF">I585_02736</name>
    <name evidence="9" type="ORF">UAI_03553</name>
</gene>
<evidence type="ECO:0000313" key="11">
    <source>
        <dbReference type="Proteomes" id="UP000013783"/>
    </source>
</evidence>
<dbReference type="Proteomes" id="UP000014148">
    <property type="component" value="Unassembled WGS sequence"/>
</dbReference>
<sequence length="156" mass="17021">MFCKKRIKIYAPISGEFIALGDVEDEVFSSGMMGQGFAIEPIKDRIVAPADAEVVSANQRMRHALGLRLKNGCELLIHVGIDTVSLQNQGFNVLVKEGEKVRQGDSLIEFDSQVIKKAGLKNTVMLIVTETKGLSLEIPSNLKEMTAGETLAMTLN</sequence>
<dbReference type="NCBIfam" id="TIGR00830">
    <property type="entry name" value="PTBA"/>
    <property type="match status" value="1"/>
</dbReference>
<keyword evidence="12" id="KW-1185">Reference proteome</keyword>
<dbReference type="FunFam" id="2.70.70.10:FF:000001">
    <property type="entry name" value="PTS system glucose-specific IIA component"/>
    <property type="match status" value="1"/>
</dbReference>
<evidence type="ECO:0000256" key="5">
    <source>
        <dbReference type="ARBA" id="ARBA00022679"/>
    </source>
</evidence>
<dbReference type="PANTHER" id="PTHR45008:SF1">
    <property type="entry name" value="PTS SYSTEM GLUCOSE-SPECIFIC EIIA COMPONENT"/>
    <property type="match status" value="1"/>
</dbReference>
<dbReference type="GO" id="GO:0005886">
    <property type="term" value="C:plasma membrane"/>
    <property type="evidence" value="ECO:0007669"/>
    <property type="project" value="UniProtKB-SubCell"/>
</dbReference>
<dbReference type="RefSeq" id="WP_010742345.1">
    <property type="nucleotide sequence ID" value="NZ_KB946251.1"/>
</dbReference>